<accession>B8HUP1</accession>
<evidence type="ECO:0000256" key="1">
    <source>
        <dbReference type="SAM" id="MobiDB-lite"/>
    </source>
</evidence>
<proteinExistence type="predicted"/>
<feature type="region of interest" description="Disordered" evidence="1">
    <location>
        <begin position="68"/>
        <end position="87"/>
    </location>
</feature>
<evidence type="ECO:0000313" key="2">
    <source>
        <dbReference type="EMBL" id="ACL46243.1"/>
    </source>
</evidence>
<organism evidence="2">
    <name type="scientific">Cyanothece sp. (strain PCC 7425 / ATCC 29141)</name>
    <dbReference type="NCBI Taxonomy" id="395961"/>
    <lineage>
        <taxon>Bacteria</taxon>
        <taxon>Bacillati</taxon>
        <taxon>Cyanobacteriota</taxon>
        <taxon>Cyanophyceae</taxon>
        <taxon>Gomontiellales</taxon>
        <taxon>Cyanothecaceae</taxon>
        <taxon>Cyanothece</taxon>
    </lineage>
</organism>
<reference evidence="2" key="1">
    <citation type="submission" date="2009-01" db="EMBL/GenBank/DDBJ databases">
        <title>Complete sequence of chromosome Cyanothece sp. PCC 7425.</title>
        <authorList>
            <consortium name="US DOE Joint Genome Institute"/>
            <person name="Lucas S."/>
            <person name="Copeland A."/>
            <person name="Lapidus A."/>
            <person name="Glavina del Rio T."/>
            <person name="Dalin E."/>
            <person name="Tice H."/>
            <person name="Bruce D."/>
            <person name="Goodwin L."/>
            <person name="Pitluck S."/>
            <person name="Sims D."/>
            <person name="Meineke L."/>
            <person name="Brettin T."/>
            <person name="Detter J.C."/>
            <person name="Han C."/>
            <person name="Larimer F."/>
            <person name="Land M."/>
            <person name="Hauser L."/>
            <person name="Kyrpides N."/>
            <person name="Ovchinnikova G."/>
            <person name="Liberton M."/>
            <person name="Stoeckel J."/>
            <person name="Banerjee A."/>
            <person name="Singh A."/>
            <person name="Page L."/>
            <person name="Sato H."/>
            <person name="Zhao L."/>
            <person name="Sherman L."/>
            <person name="Pakrasi H."/>
            <person name="Richardson P."/>
        </authorList>
    </citation>
    <scope>NUCLEOTIDE SEQUENCE</scope>
    <source>
        <strain evidence="2">PCC 7425</strain>
    </source>
</reference>
<dbReference type="HOGENOM" id="CLU_2478137_0_0_3"/>
<protein>
    <submittedName>
        <fullName evidence="2">Uncharacterized protein</fullName>
    </submittedName>
</protein>
<dbReference type="AlphaFoldDB" id="B8HUP1"/>
<feature type="compositionally biased region" description="Low complexity" evidence="1">
    <location>
        <begin position="68"/>
        <end position="80"/>
    </location>
</feature>
<sequence length="87" mass="9683">MQDKNRVGMRDMQKAAATDKWVSFLITSLALLSLGTGCVNPVKETYQKGVEGGMKAIDQSKEVQNLVEKQNQQLQQQQKQMEGVGQN</sequence>
<name>B8HUP1_CYAP4</name>
<dbReference type="EMBL" id="CP001344">
    <property type="protein sequence ID" value="ACL46243.1"/>
    <property type="molecule type" value="Genomic_DNA"/>
</dbReference>
<dbReference type="STRING" id="395961.Cyan7425_3926"/>
<dbReference type="KEGG" id="cyn:Cyan7425_3926"/>
<gene>
    <name evidence="2" type="ordered locus">Cyan7425_3926</name>
</gene>